<dbReference type="InterPro" id="IPR036291">
    <property type="entry name" value="NAD(P)-bd_dom_sf"/>
</dbReference>
<evidence type="ECO:0000256" key="1">
    <source>
        <dbReference type="ARBA" id="ARBA00006484"/>
    </source>
</evidence>
<dbReference type="EMBL" id="FXAK01000009">
    <property type="protein sequence ID" value="SMF89539.1"/>
    <property type="molecule type" value="Genomic_DNA"/>
</dbReference>
<dbReference type="PANTHER" id="PTHR24321:SF8">
    <property type="entry name" value="ESTRADIOL 17-BETA-DEHYDROGENASE 8-RELATED"/>
    <property type="match status" value="1"/>
</dbReference>
<organism evidence="3 4">
    <name type="scientific">Azospirillum oryzae</name>
    <dbReference type="NCBI Taxonomy" id="286727"/>
    <lineage>
        <taxon>Bacteria</taxon>
        <taxon>Pseudomonadati</taxon>
        <taxon>Pseudomonadota</taxon>
        <taxon>Alphaproteobacteria</taxon>
        <taxon>Rhodospirillales</taxon>
        <taxon>Azospirillaceae</taxon>
        <taxon>Azospirillum</taxon>
    </lineage>
</organism>
<dbReference type="PRINTS" id="PR00081">
    <property type="entry name" value="GDHRDH"/>
</dbReference>
<protein>
    <submittedName>
        <fullName evidence="3">NAD(P)-dependent dehydrogenase, short-chain alcohol dehydrogenase family</fullName>
    </submittedName>
</protein>
<dbReference type="Proteomes" id="UP000192936">
    <property type="component" value="Unassembled WGS sequence"/>
</dbReference>
<dbReference type="InterPro" id="IPR020904">
    <property type="entry name" value="Sc_DH/Rdtase_CS"/>
</dbReference>
<accession>A0A1X7HMP7</accession>
<dbReference type="OrthoDB" id="9803628at2"/>
<reference evidence="3 4" key="1">
    <citation type="submission" date="2017-04" db="EMBL/GenBank/DDBJ databases">
        <authorList>
            <person name="Afonso C.L."/>
            <person name="Miller P.J."/>
            <person name="Scott M.A."/>
            <person name="Spackman E."/>
            <person name="Goraichik I."/>
            <person name="Dimitrov K.M."/>
            <person name="Suarez D.L."/>
            <person name="Swayne D.E."/>
        </authorList>
    </citation>
    <scope>NUCLEOTIDE SEQUENCE [LARGE SCALE GENOMIC DNA]</scope>
    <source>
        <strain evidence="3 4">A2P</strain>
    </source>
</reference>
<dbReference type="CDD" id="cd05233">
    <property type="entry name" value="SDR_c"/>
    <property type="match status" value="1"/>
</dbReference>
<dbReference type="Gene3D" id="3.40.50.720">
    <property type="entry name" value="NAD(P)-binding Rossmann-like Domain"/>
    <property type="match status" value="1"/>
</dbReference>
<dbReference type="PRINTS" id="PR00080">
    <property type="entry name" value="SDRFAMILY"/>
</dbReference>
<dbReference type="FunFam" id="3.40.50.720:FF:000084">
    <property type="entry name" value="Short-chain dehydrogenase reductase"/>
    <property type="match status" value="1"/>
</dbReference>
<keyword evidence="2" id="KW-0560">Oxidoreductase</keyword>
<evidence type="ECO:0000313" key="4">
    <source>
        <dbReference type="Proteomes" id="UP000192936"/>
    </source>
</evidence>
<dbReference type="Pfam" id="PF13561">
    <property type="entry name" value="adh_short_C2"/>
    <property type="match status" value="1"/>
</dbReference>
<dbReference type="GO" id="GO:0016491">
    <property type="term" value="F:oxidoreductase activity"/>
    <property type="evidence" value="ECO:0007669"/>
    <property type="project" value="UniProtKB-KW"/>
</dbReference>
<dbReference type="SUPFAM" id="SSF51735">
    <property type="entry name" value="NAD(P)-binding Rossmann-fold domains"/>
    <property type="match status" value="1"/>
</dbReference>
<dbReference type="STRING" id="286727.SAMN02982917_6771"/>
<dbReference type="PANTHER" id="PTHR24321">
    <property type="entry name" value="DEHYDROGENASES, SHORT CHAIN"/>
    <property type="match status" value="1"/>
</dbReference>
<dbReference type="AlphaFoldDB" id="A0A1X7HMP7"/>
<evidence type="ECO:0000313" key="3">
    <source>
        <dbReference type="EMBL" id="SMF89539.1"/>
    </source>
</evidence>
<comment type="similarity">
    <text evidence="1">Belongs to the short-chain dehydrogenases/reductases (SDR) family.</text>
</comment>
<dbReference type="PROSITE" id="PS00061">
    <property type="entry name" value="ADH_SHORT"/>
    <property type="match status" value="1"/>
</dbReference>
<dbReference type="InterPro" id="IPR002347">
    <property type="entry name" value="SDR_fam"/>
</dbReference>
<sequence>MTQQTWTADGALAVVIGGGNGIGAETACLMAARGWRLAVADLDPDAAERVAGEIGGTALALDIADAAAVDQTAAAIEAAHGPVGALVVAAAVFQPVLPPAELPLEVWERTVQVNLTGTYYANRAFGTRMARQGRGSIVNIASIAAIGSVPVHAYASSKAGVVSLTLNLAGEWGRAGVRVNCVSPGSTLVPRVVERIRSGRYAADPAEFTALGRIVQPREVAESIEFLASDRASAITGVNLVVDAGWHVAGTWAQYGGVRPAPSSIEAAGGAA</sequence>
<dbReference type="RefSeq" id="WP_085091568.1">
    <property type="nucleotide sequence ID" value="NZ_FXAK01000009.1"/>
</dbReference>
<gene>
    <name evidence="3" type="ORF">SAMN02982917_6771</name>
</gene>
<name>A0A1X7HMP7_9PROT</name>
<evidence type="ECO:0000256" key="2">
    <source>
        <dbReference type="ARBA" id="ARBA00023002"/>
    </source>
</evidence>
<proteinExistence type="inferred from homology"/>